<dbReference type="InterPro" id="IPR003838">
    <property type="entry name" value="ABC3_permease_C"/>
</dbReference>
<gene>
    <name evidence="8" type="ORF">H9L01_00505</name>
</gene>
<comment type="subcellular location">
    <subcellularLocation>
        <location evidence="1 6">Cell membrane</location>
        <topology evidence="1 6">Multi-pass membrane protein</topology>
    </subcellularLocation>
</comment>
<evidence type="ECO:0000259" key="7">
    <source>
        <dbReference type="Pfam" id="PF02687"/>
    </source>
</evidence>
<keyword evidence="6" id="KW-0813">Transport</keyword>
<feature type="transmembrane region" description="Helical" evidence="6">
    <location>
        <begin position="559"/>
        <end position="585"/>
    </location>
</feature>
<evidence type="ECO:0000256" key="4">
    <source>
        <dbReference type="ARBA" id="ARBA00022989"/>
    </source>
</evidence>
<dbReference type="InterPro" id="IPR027022">
    <property type="entry name" value="ABC_permease_BceB-typ"/>
</dbReference>
<dbReference type="GO" id="GO:0005886">
    <property type="term" value="C:plasma membrane"/>
    <property type="evidence" value="ECO:0007669"/>
    <property type="project" value="UniProtKB-SubCell"/>
</dbReference>
<dbReference type="GO" id="GO:0055085">
    <property type="term" value="P:transmembrane transport"/>
    <property type="evidence" value="ECO:0007669"/>
    <property type="project" value="UniProtKB-UniRule"/>
</dbReference>
<feature type="transmembrane region" description="Helical" evidence="6">
    <location>
        <begin position="111"/>
        <end position="135"/>
    </location>
</feature>
<keyword evidence="9" id="KW-1185">Reference proteome</keyword>
<feature type="transmembrane region" description="Helical" evidence="6">
    <location>
        <begin position="285"/>
        <end position="303"/>
    </location>
</feature>
<evidence type="ECO:0000313" key="8">
    <source>
        <dbReference type="EMBL" id="QNN60892.1"/>
    </source>
</evidence>
<dbReference type="PIRSF" id="PIRSF018968">
    <property type="entry name" value="ABC_permease_BceB"/>
    <property type="match status" value="1"/>
</dbReference>
<dbReference type="RefSeq" id="WP_187534012.1">
    <property type="nucleotide sequence ID" value="NZ_CBCSHU010000009.1"/>
</dbReference>
<dbReference type="PANTHER" id="PTHR46795:SF3">
    <property type="entry name" value="ABC TRANSPORTER PERMEASE"/>
    <property type="match status" value="1"/>
</dbReference>
<protein>
    <recommendedName>
        <fullName evidence="7">ABC3 transporter permease C-terminal domain-containing protein</fullName>
    </recommendedName>
</protein>
<dbReference type="Pfam" id="PF02687">
    <property type="entry name" value="FtsX"/>
    <property type="match status" value="1"/>
</dbReference>
<evidence type="ECO:0000313" key="9">
    <source>
        <dbReference type="Proteomes" id="UP000515928"/>
    </source>
</evidence>
<evidence type="ECO:0000256" key="6">
    <source>
        <dbReference type="PIRNR" id="PIRNR018968"/>
    </source>
</evidence>
<dbReference type="EMBL" id="CP060715">
    <property type="protein sequence ID" value="QNN60892.1"/>
    <property type="molecule type" value="Genomic_DNA"/>
</dbReference>
<feature type="transmembrane region" description="Helical" evidence="6">
    <location>
        <begin position="198"/>
        <end position="220"/>
    </location>
</feature>
<feature type="transmembrane region" description="Helical" evidence="6">
    <location>
        <begin position="525"/>
        <end position="547"/>
    </location>
</feature>
<dbReference type="Proteomes" id="UP000515928">
    <property type="component" value="Chromosome"/>
</dbReference>
<sequence>MKLAFKNVQKSFRDYSIYFLTLTLSVAFFYAFNAFEAQPSIQALSENTTSAARSLVRLVGLISVVISCVLFGLILYANQFIMNKRKKEMALYQLMGARHTFTRNLLLMENIIVGSLSLLVGLTFGILFSFIVYRATVPLIPLSTNYGFKISLSSLYQTCLSFSLSFILVSMIAAFSLQKQKVINLIQAHRKNSVIKENLNFTIVIFILSLSCLGYTYYWALQPSELLKHMPMIIILGSLSTYGLFKSFGNLLFFWNQKHKPRFFKNLNPVVFRSISSHLSTTTKIMTMICLMLLLGMGAFATTSNMSLTIKAKVDSLPYATSVISHENSQSNGDLNIHVISEFNTETLSSHNIISYDDFKNYERYHHLESLKVDQFPILIVTGIHDTSMKFPQVDLAHDYTDRNFPNLTNMEIIDGPLLIVESLPEHSSSPLTTINNYTHETTPLNNDESTVTIQRAEMMLELQGVILLFTYVGLFVGFIFITASLALIALQQLYSSKEKAEDYLILSYMGATQSMIRRSLFKDLFISFGLPLTLALIHTLFGLRIMEVNLALGGLNSISYIPAIISITVCLIIYCIYFSVTYVLSYQTIKKRSLTH</sequence>
<keyword evidence="4 6" id="KW-1133">Transmembrane helix</keyword>
<keyword evidence="3 6" id="KW-0812">Transmembrane</keyword>
<evidence type="ECO:0000256" key="3">
    <source>
        <dbReference type="ARBA" id="ARBA00022692"/>
    </source>
</evidence>
<accession>A0A7G9RZ67</accession>
<feature type="transmembrane region" description="Helical" evidence="6">
    <location>
        <begin position="155"/>
        <end position="177"/>
    </location>
</feature>
<feature type="domain" description="ABC3 transporter permease C-terminal" evidence="7">
    <location>
        <begin position="61"/>
        <end position="175"/>
    </location>
</feature>
<dbReference type="AlphaFoldDB" id="A0A7G9RZ67"/>
<keyword evidence="5 6" id="KW-0472">Membrane</keyword>
<dbReference type="KEGG" id="eio:H9L01_00505"/>
<keyword evidence="2 6" id="KW-1003">Cell membrane</keyword>
<comment type="similarity">
    <text evidence="6">Belongs to the ABC-4 integral membrane protein family.</text>
</comment>
<feature type="transmembrane region" description="Helical" evidence="6">
    <location>
        <begin position="15"/>
        <end position="35"/>
    </location>
</feature>
<feature type="transmembrane region" description="Helical" evidence="6">
    <location>
        <begin position="466"/>
        <end position="491"/>
    </location>
</feature>
<evidence type="ECO:0000256" key="5">
    <source>
        <dbReference type="ARBA" id="ARBA00023136"/>
    </source>
</evidence>
<name>A0A7G9RZ67_9FIRM</name>
<evidence type="ECO:0000256" key="1">
    <source>
        <dbReference type="ARBA" id="ARBA00004651"/>
    </source>
</evidence>
<dbReference type="PANTHER" id="PTHR46795">
    <property type="entry name" value="ABC TRANSPORTER PERMEASE-RELATED-RELATED"/>
    <property type="match status" value="1"/>
</dbReference>
<feature type="transmembrane region" description="Helical" evidence="6">
    <location>
        <begin position="55"/>
        <end position="77"/>
    </location>
</feature>
<feature type="transmembrane region" description="Helical" evidence="6">
    <location>
        <begin position="232"/>
        <end position="255"/>
    </location>
</feature>
<proteinExistence type="inferred from homology"/>
<organism evidence="8 9">
    <name type="scientific">Erysipelothrix inopinata</name>
    <dbReference type="NCBI Taxonomy" id="225084"/>
    <lineage>
        <taxon>Bacteria</taxon>
        <taxon>Bacillati</taxon>
        <taxon>Bacillota</taxon>
        <taxon>Erysipelotrichia</taxon>
        <taxon>Erysipelotrichales</taxon>
        <taxon>Erysipelotrichaceae</taxon>
        <taxon>Erysipelothrix</taxon>
    </lineage>
</organism>
<reference evidence="8 9" key="1">
    <citation type="submission" date="2020-08" db="EMBL/GenBank/DDBJ databases">
        <title>Genome sequence of Erysipelothrix inopinata DSM 15511T.</title>
        <authorList>
            <person name="Hyun D.-W."/>
            <person name="Bae J.-W."/>
        </authorList>
    </citation>
    <scope>NUCLEOTIDE SEQUENCE [LARGE SCALE GENOMIC DNA]</scope>
    <source>
        <strain evidence="8 9">DSM 15511</strain>
    </source>
</reference>
<dbReference type="InterPro" id="IPR052536">
    <property type="entry name" value="ABC-4_Integral_Memb_Prot"/>
</dbReference>
<evidence type="ECO:0000256" key="2">
    <source>
        <dbReference type="ARBA" id="ARBA00022475"/>
    </source>
</evidence>